<accession>A0ACA9RLR2</accession>
<keyword evidence="2" id="KW-1185">Reference proteome</keyword>
<comment type="caution">
    <text evidence="1">The sequence shown here is derived from an EMBL/GenBank/DDBJ whole genome shotgun (WGS) entry which is preliminary data.</text>
</comment>
<name>A0ACA9RLR2_9GLOM</name>
<reference evidence="1" key="1">
    <citation type="submission" date="2021-06" db="EMBL/GenBank/DDBJ databases">
        <authorList>
            <person name="Kallberg Y."/>
            <person name="Tangrot J."/>
            <person name="Rosling A."/>
        </authorList>
    </citation>
    <scope>NUCLEOTIDE SEQUENCE</scope>
    <source>
        <strain evidence="1">MA461A</strain>
    </source>
</reference>
<dbReference type="Proteomes" id="UP000789920">
    <property type="component" value="Unassembled WGS sequence"/>
</dbReference>
<protein>
    <submittedName>
        <fullName evidence="1">26268_t:CDS:1</fullName>
    </submittedName>
</protein>
<evidence type="ECO:0000313" key="1">
    <source>
        <dbReference type="EMBL" id="CAG8798956.1"/>
    </source>
</evidence>
<organism evidence="1 2">
    <name type="scientific">Racocetra persica</name>
    <dbReference type="NCBI Taxonomy" id="160502"/>
    <lineage>
        <taxon>Eukaryota</taxon>
        <taxon>Fungi</taxon>
        <taxon>Fungi incertae sedis</taxon>
        <taxon>Mucoromycota</taxon>
        <taxon>Glomeromycotina</taxon>
        <taxon>Glomeromycetes</taxon>
        <taxon>Diversisporales</taxon>
        <taxon>Gigasporaceae</taxon>
        <taxon>Racocetra</taxon>
    </lineage>
</organism>
<feature type="non-terminal residue" evidence="1">
    <location>
        <position position="91"/>
    </location>
</feature>
<dbReference type="EMBL" id="CAJVQC010058688">
    <property type="protein sequence ID" value="CAG8798956.1"/>
    <property type="molecule type" value="Genomic_DNA"/>
</dbReference>
<proteinExistence type="predicted"/>
<sequence>MKPSVRFNTPYDDEDEEDTLPERGDNPHLNFSRSPSSFRNGRNNGKTSHNPQKPFQGQNFVLHGYNESEKQNLENMIKSQGGSVSQSLSNR</sequence>
<evidence type="ECO:0000313" key="2">
    <source>
        <dbReference type="Proteomes" id="UP000789920"/>
    </source>
</evidence>
<gene>
    <name evidence="1" type="ORF">RPERSI_LOCUS20617</name>
</gene>